<evidence type="ECO:0000256" key="1">
    <source>
        <dbReference type="SAM" id="Phobius"/>
    </source>
</evidence>
<keyword evidence="1" id="KW-1133">Transmembrane helix</keyword>
<organism evidence="2 3">
    <name type="scientific">Rhodococcus wratislaviensis</name>
    <name type="common">Tsukamurella wratislaviensis</name>
    <dbReference type="NCBI Taxonomy" id="44752"/>
    <lineage>
        <taxon>Bacteria</taxon>
        <taxon>Bacillati</taxon>
        <taxon>Actinomycetota</taxon>
        <taxon>Actinomycetes</taxon>
        <taxon>Mycobacteriales</taxon>
        <taxon>Nocardiaceae</taxon>
        <taxon>Rhodococcus</taxon>
    </lineage>
</organism>
<dbReference type="EMBL" id="UAUI01000020">
    <property type="protein sequence ID" value="SPZ40844.1"/>
    <property type="molecule type" value="Genomic_DNA"/>
</dbReference>
<reference evidence="2 3" key="1">
    <citation type="submission" date="2018-06" db="EMBL/GenBank/DDBJ databases">
        <authorList>
            <consortium name="Pathogen Informatics"/>
            <person name="Doyle S."/>
        </authorList>
    </citation>
    <scope>NUCLEOTIDE SEQUENCE [LARGE SCALE GENOMIC DNA]</scope>
    <source>
        <strain evidence="2 3">NCTC13229</strain>
    </source>
</reference>
<feature type="transmembrane region" description="Helical" evidence="1">
    <location>
        <begin position="332"/>
        <end position="354"/>
    </location>
</feature>
<dbReference type="SUPFAM" id="SSF53448">
    <property type="entry name" value="Nucleotide-diphospho-sugar transferases"/>
    <property type="match status" value="1"/>
</dbReference>
<evidence type="ECO:0000313" key="3">
    <source>
        <dbReference type="Proteomes" id="UP000251211"/>
    </source>
</evidence>
<protein>
    <recommendedName>
        <fullName evidence="4">Glycosyltransferase</fullName>
    </recommendedName>
</protein>
<dbReference type="Proteomes" id="UP000251211">
    <property type="component" value="Unassembled WGS sequence"/>
</dbReference>
<feature type="transmembrane region" description="Helical" evidence="1">
    <location>
        <begin position="306"/>
        <end position="326"/>
    </location>
</feature>
<keyword evidence="1" id="KW-0812">Transmembrane</keyword>
<dbReference type="AlphaFoldDB" id="A0AB38FGW2"/>
<dbReference type="InterPro" id="IPR029044">
    <property type="entry name" value="Nucleotide-diphossugar_trans"/>
</dbReference>
<sequence>MNRDGGDTDGYSKNSPKLQNHLQEIARTSGATQHAEVSTRVETGTRTFNNPREQTENMMDLTVRIIVPTTGERRSLRDVIEVVLESVDPSCTVTIAASGQDVRDRVVNLLSTPTTNCPGDEWPEILDVPSGYASARNAMPQTLAHIETGGGYLFVDDDLNLDSSDIRMALGEISKMPNSILAMDIPLRYSVDTRSTRYLASRLKVKGPKGVQATELPAKFLYLPVSVFRSGFQFPIALDETGGEDTILTRQLRDNGYSLALIKSYRSYEEWPPERCDDRSLLYRNLINSTILGVDRRRAKNSSIHLGRVIPGSEAFVGLILAIVLASSRISMTLAFTLTRILGQALGLCGIIPVRNKNRRRLANLIFRDRNSAMDTPDDSVERGGRHHGRA</sequence>
<evidence type="ECO:0008006" key="4">
    <source>
        <dbReference type="Google" id="ProtNLM"/>
    </source>
</evidence>
<keyword evidence="1" id="KW-0472">Membrane</keyword>
<accession>A0AB38FGW2</accession>
<evidence type="ECO:0000313" key="2">
    <source>
        <dbReference type="EMBL" id="SPZ40844.1"/>
    </source>
</evidence>
<name>A0AB38FGW2_RHOWR</name>
<gene>
    <name evidence="2" type="ORF">NCTC13229_04342</name>
</gene>
<proteinExistence type="predicted"/>
<comment type="caution">
    <text evidence="2">The sequence shown here is derived from an EMBL/GenBank/DDBJ whole genome shotgun (WGS) entry which is preliminary data.</text>
</comment>